<name>A0A1I0W2J4_9FIRM</name>
<dbReference type="OrthoDB" id="9810250at2"/>
<proteinExistence type="predicted"/>
<dbReference type="PANTHER" id="PTHR43479">
    <property type="entry name" value="ACREF/ENVCD OPERON REPRESSOR-RELATED"/>
    <property type="match status" value="1"/>
</dbReference>
<dbReference type="PROSITE" id="PS50977">
    <property type="entry name" value="HTH_TETR_2"/>
    <property type="match status" value="1"/>
</dbReference>
<dbReference type="Gene3D" id="1.10.357.10">
    <property type="entry name" value="Tetracycline Repressor, domain 2"/>
    <property type="match status" value="1"/>
</dbReference>
<dbReference type="EMBL" id="FOJY01000003">
    <property type="protein sequence ID" value="SFA82862.1"/>
    <property type="molecule type" value="Genomic_DNA"/>
</dbReference>
<keyword evidence="1 2" id="KW-0238">DNA-binding</keyword>
<gene>
    <name evidence="4" type="ORF">SAMN05216249_10339</name>
</gene>
<dbReference type="STRING" id="1120918.SAMN05216249_10339"/>
<dbReference type="InterPro" id="IPR050624">
    <property type="entry name" value="HTH-type_Tx_Regulator"/>
</dbReference>
<feature type="domain" description="HTH tetR-type" evidence="3">
    <location>
        <begin position="6"/>
        <end position="66"/>
    </location>
</feature>
<dbReference type="InterPro" id="IPR039532">
    <property type="entry name" value="TetR_C_Firmicutes"/>
</dbReference>
<evidence type="ECO:0000256" key="2">
    <source>
        <dbReference type="PROSITE-ProRule" id="PRU00335"/>
    </source>
</evidence>
<reference evidence="4 5" key="1">
    <citation type="submission" date="2016-10" db="EMBL/GenBank/DDBJ databases">
        <authorList>
            <person name="de Groot N.N."/>
        </authorList>
    </citation>
    <scope>NUCLEOTIDE SEQUENCE [LARGE SCALE GENOMIC DNA]</scope>
    <source>
        <strain evidence="4 5">DSM 5522</strain>
    </source>
</reference>
<dbReference type="Pfam" id="PF14278">
    <property type="entry name" value="TetR_C_8"/>
    <property type="match status" value="1"/>
</dbReference>
<dbReference type="Proteomes" id="UP000198838">
    <property type="component" value="Unassembled WGS sequence"/>
</dbReference>
<organism evidence="4 5">
    <name type="scientific">Acetitomaculum ruminis DSM 5522</name>
    <dbReference type="NCBI Taxonomy" id="1120918"/>
    <lineage>
        <taxon>Bacteria</taxon>
        <taxon>Bacillati</taxon>
        <taxon>Bacillota</taxon>
        <taxon>Clostridia</taxon>
        <taxon>Lachnospirales</taxon>
        <taxon>Lachnospiraceae</taxon>
        <taxon>Acetitomaculum</taxon>
    </lineage>
</organism>
<evidence type="ECO:0000313" key="5">
    <source>
        <dbReference type="Proteomes" id="UP000198838"/>
    </source>
</evidence>
<dbReference type="InterPro" id="IPR009057">
    <property type="entry name" value="Homeodomain-like_sf"/>
</dbReference>
<feature type="DNA-binding region" description="H-T-H motif" evidence="2">
    <location>
        <begin position="29"/>
        <end position="48"/>
    </location>
</feature>
<dbReference type="SUPFAM" id="SSF46689">
    <property type="entry name" value="Homeodomain-like"/>
    <property type="match status" value="1"/>
</dbReference>
<sequence length="185" mass="21823">MDRRQKKTREAIYLAVAKLLTKKHFNSITVQEIIDVANIGRSTFYAHFETKEMLLKEMCNDIFEHIFNLHPISEDTHDFSLEGRNMQVVLTHILYHVREDKNGCIRVLCTDSGELFMGFFKVLLKDIFKKFIDYFPGDIPDDFLINYFTESFGGTVVWWIRNDMTESPEKVVKYYLELLAVESVY</sequence>
<keyword evidence="5" id="KW-1185">Reference proteome</keyword>
<protein>
    <submittedName>
        <fullName evidence="4">DNA-binding transcriptional regulator, AcrR family</fullName>
    </submittedName>
</protein>
<evidence type="ECO:0000256" key="1">
    <source>
        <dbReference type="ARBA" id="ARBA00023125"/>
    </source>
</evidence>
<dbReference type="Pfam" id="PF00440">
    <property type="entry name" value="TetR_N"/>
    <property type="match status" value="1"/>
</dbReference>
<accession>A0A1I0W2J4</accession>
<dbReference type="RefSeq" id="WP_092870445.1">
    <property type="nucleotide sequence ID" value="NZ_FOJY01000003.1"/>
</dbReference>
<dbReference type="PANTHER" id="PTHR43479:SF7">
    <property type="entry name" value="TETR-FAMILY TRANSCRIPTIONAL REGULATOR"/>
    <property type="match status" value="1"/>
</dbReference>
<evidence type="ECO:0000313" key="4">
    <source>
        <dbReference type="EMBL" id="SFA82862.1"/>
    </source>
</evidence>
<dbReference type="InterPro" id="IPR001647">
    <property type="entry name" value="HTH_TetR"/>
</dbReference>
<dbReference type="AlphaFoldDB" id="A0A1I0W2J4"/>
<dbReference type="GO" id="GO:0003677">
    <property type="term" value="F:DNA binding"/>
    <property type="evidence" value="ECO:0007669"/>
    <property type="project" value="UniProtKB-UniRule"/>
</dbReference>
<evidence type="ECO:0000259" key="3">
    <source>
        <dbReference type="PROSITE" id="PS50977"/>
    </source>
</evidence>